<feature type="region of interest" description="Disordered" evidence="1">
    <location>
        <begin position="1"/>
        <end position="31"/>
    </location>
</feature>
<protein>
    <recommendedName>
        <fullName evidence="2">WIBG Mago-binding domain-containing protein</fullName>
    </recommendedName>
</protein>
<dbReference type="PANTHER" id="PTHR22959">
    <property type="entry name" value="PYM PROTEIN"/>
    <property type="match status" value="1"/>
</dbReference>
<keyword evidence="4" id="KW-1185">Reference proteome</keyword>
<dbReference type="PANTHER" id="PTHR22959:SF0">
    <property type="entry name" value="PARTNER OF Y14 AND MAGO"/>
    <property type="match status" value="1"/>
</dbReference>
<name>A0ABP0V349_9BRYO</name>
<dbReference type="Proteomes" id="UP001497512">
    <property type="component" value="Chromosome 9"/>
</dbReference>
<feature type="compositionally biased region" description="Basic and acidic residues" evidence="1">
    <location>
        <begin position="1"/>
        <end position="12"/>
    </location>
</feature>
<dbReference type="Pfam" id="PF09282">
    <property type="entry name" value="Mago-bind"/>
    <property type="match status" value="1"/>
</dbReference>
<evidence type="ECO:0000313" key="4">
    <source>
        <dbReference type="Proteomes" id="UP001497512"/>
    </source>
</evidence>
<dbReference type="InterPro" id="IPR036348">
    <property type="entry name" value="WIBG_N_sf"/>
</dbReference>
<feature type="domain" description="WIBG Mago-binding" evidence="2">
    <location>
        <begin position="11"/>
        <end position="37"/>
    </location>
</feature>
<proteinExistence type="predicted"/>
<evidence type="ECO:0000259" key="2">
    <source>
        <dbReference type="SMART" id="SM01273"/>
    </source>
</evidence>
<sequence length="210" mass="22682">MGTVDKGKDAGERVIAPTRRPDGSLRKEIRIRAGYTPQDEVAIYQSKAALSRKGTDVPPGYDPESAVKPKSKAAKKNEKRKEKKQASRATSSTTDSSGGDVEAVDTSQGFIASNDANILAKQLGSLKVVSPAPLELQQEEVKSEDTSVTVDLEKRIRAIKKKIRLAEAKQQASVSSAGAQSVEQVERLAKLETWQQEVQDLEALLASVPL</sequence>
<organism evidence="3 4">
    <name type="scientific">Sphagnum troendelagicum</name>
    <dbReference type="NCBI Taxonomy" id="128251"/>
    <lineage>
        <taxon>Eukaryota</taxon>
        <taxon>Viridiplantae</taxon>
        <taxon>Streptophyta</taxon>
        <taxon>Embryophyta</taxon>
        <taxon>Bryophyta</taxon>
        <taxon>Sphagnophytina</taxon>
        <taxon>Sphagnopsida</taxon>
        <taxon>Sphagnales</taxon>
        <taxon>Sphagnaceae</taxon>
        <taxon>Sphagnum</taxon>
    </lineage>
</organism>
<feature type="compositionally biased region" description="Low complexity" evidence="1">
    <location>
        <begin position="90"/>
        <end position="100"/>
    </location>
</feature>
<dbReference type="InterPro" id="IPR015362">
    <property type="entry name" value="WIBG_mago-bd"/>
</dbReference>
<dbReference type="SUPFAM" id="SSF101931">
    <property type="entry name" value="Pym (Within the bgcn gene intron protein, WIBG), N-terminal domain"/>
    <property type="match status" value="1"/>
</dbReference>
<gene>
    <name evidence="3" type="ORF">CSSPTR1EN2_LOCUS23285</name>
</gene>
<accession>A0ABP0V349</accession>
<reference evidence="3" key="1">
    <citation type="submission" date="2024-02" db="EMBL/GenBank/DDBJ databases">
        <authorList>
            <consortium name="ELIXIR-Norway"/>
            <consortium name="Elixir Norway"/>
        </authorList>
    </citation>
    <scope>NUCLEOTIDE SEQUENCE</scope>
</reference>
<dbReference type="EMBL" id="OZ019901">
    <property type="protein sequence ID" value="CAK9236885.1"/>
    <property type="molecule type" value="Genomic_DNA"/>
</dbReference>
<dbReference type="SMART" id="SM01273">
    <property type="entry name" value="Mago-bind"/>
    <property type="match status" value="1"/>
</dbReference>
<dbReference type="InterPro" id="IPR039333">
    <property type="entry name" value="PYM1"/>
</dbReference>
<evidence type="ECO:0000256" key="1">
    <source>
        <dbReference type="SAM" id="MobiDB-lite"/>
    </source>
</evidence>
<feature type="region of interest" description="Disordered" evidence="1">
    <location>
        <begin position="46"/>
        <end position="103"/>
    </location>
</feature>
<feature type="compositionally biased region" description="Basic and acidic residues" evidence="1">
    <location>
        <begin position="19"/>
        <end position="31"/>
    </location>
</feature>
<evidence type="ECO:0000313" key="3">
    <source>
        <dbReference type="EMBL" id="CAK9236885.1"/>
    </source>
</evidence>